<proteinExistence type="predicted"/>
<dbReference type="Proteomes" id="UP000009375">
    <property type="component" value="Unassembled WGS sequence"/>
</dbReference>
<dbReference type="AlphaFoldDB" id="D2EF03"/>
<evidence type="ECO:0000256" key="3">
    <source>
        <dbReference type="ARBA" id="ARBA00022723"/>
    </source>
</evidence>
<dbReference type="EMBL" id="GG730042">
    <property type="protein sequence ID" value="EEZ93109.1"/>
    <property type="molecule type" value="Genomic_DNA"/>
</dbReference>
<keyword evidence="6" id="KW-0862">Zinc</keyword>
<sequence>MGKGKLCIDIGGTKIIFAIINRDGDIIKSKRIDTPKSKDLFLEVLTYNITDYLQFSNNIINVSIAGRIDNTGKIIFSPNLPILGFNFMKFMKGFSSKVTIENDGNCFGAYHLYAGDLKKYKSALVVVWGTGIGSSIIYSKKIYKGGGLAAESGHIVYDYNTGEDIESAIGGKSIEQLYGIDGFGLQKLAERGDKKALKAFDEIGRMFGFYLSSMILILDPEAIIIGGSFANSWKFIKDSVYKVVNDKKIRRKIKIEIARGKFYVVRGCYFIDEYENSNNKL</sequence>
<keyword evidence="4" id="KW-0547">Nucleotide-binding</keyword>
<reference evidence="10 11" key="1">
    <citation type="journal article" date="2010" name="Proc. Natl. Acad. Sci. U.S.A.">
        <title>Enigmatic, ultrasmall, uncultivated Archaea.</title>
        <authorList>
            <person name="Baker B.J."/>
            <person name="Comolli L.R."/>
            <person name="Dick G.J."/>
            <person name="Hauser L.J."/>
            <person name="Hyatt D."/>
            <person name="Dill B.D."/>
            <person name="Land M.L."/>
            <person name="Verberkmoes N.C."/>
            <person name="Hettich R.L."/>
            <person name="Banfield J.F."/>
        </authorList>
    </citation>
    <scope>NUCLEOTIDE SEQUENCE [LARGE SCALE GENOMIC DNA]</scope>
</reference>
<evidence type="ECO:0000313" key="10">
    <source>
        <dbReference type="EMBL" id="EEZ93109.1"/>
    </source>
</evidence>
<gene>
    <name evidence="10" type="ORF">BJBARM4_0309</name>
</gene>
<dbReference type="GO" id="GO:0045127">
    <property type="term" value="F:N-acetylglucosamine kinase activity"/>
    <property type="evidence" value="ECO:0007669"/>
    <property type="project" value="UniProtKB-EC"/>
</dbReference>
<dbReference type="PANTHER" id="PTHR18964:SF162">
    <property type="entry name" value="N-ACETYL-D-GLUCOSAMINE KINASE"/>
    <property type="match status" value="1"/>
</dbReference>
<dbReference type="InterPro" id="IPR043129">
    <property type="entry name" value="ATPase_NBD"/>
</dbReference>
<protein>
    <recommendedName>
        <fullName evidence="1">N-acetylglucosamine kinase</fullName>
        <ecNumber evidence="1">2.7.1.59</ecNumber>
    </recommendedName>
</protein>
<keyword evidence="8" id="KW-0119">Carbohydrate metabolism</keyword>
<dbReference type="PANTHER" id="PTHR18964">
    <property type="entry name" value="ROK (REPRESSOR, ORF, KINASE) FAMILY"/>
    <property type="match status" value="1"/>
</dbReference>
<dbReference type="EC" id="2.7.1.59" evidence="1"/>
<accession>D2EF03</accession>
<evidence type="ECO:0000256" key="6">
    <source>
        <dbReference type="ARBA" id="ARBA00022833"/>
    </source>
</evidence>
<dbReference type="SUPFAM" id="SSF53067">
    <property type="entry name" value="Actin-like ATPase domain"/>
    <property type="match status" value="1"/>
</dbReference>
<evidence type="ECO:0000256" key="2">
    <source>
        <dbReference type="ARBA" id="ARBA00022679"/>
    </source>
</evidence>
<dbReference type="Pfam" id="PF00480">
    <property type="entry name" value="ROK"/>
    <property type="match status" value="1"/>
</dbReference>
<dbReference type="GO" id="GO:0046872">
    <property type="term" value="F:metal ion binding"/>
    <property type="evidence" value="ECO:0007669"/>
    <property type="project" value="UniProtKB-KW"/>
</dbReference>
<dbReference type="Gene3D" id="3.30.420.40">
    <property type="match status" value="2"/>
</dbReference>
<name>D2EF03_PARA4</name>
<evidence type="ECO:0000256" key="7">
    <source>
        <dbReference type="ARBA" id="ARBA00022840"/>
    </source>
</evidence>
<evidence type="ECO:0000256" key="9">
    <source>
        <dbReference type="ARBA" id="ARBA00049065"/>
    </source>
</evidence>
<keyword evidence="3" id="KW-0479">Metal-binding</keyword>
<keyword evidence="2" id="KW-0808">Transferase</keyword>
<keyword evidence="7" id="KW-0067">ATP-binding</keyword>
<dbReference type="InterPro" id="IPR000600">
    <property type="entry name" value="ROK"/>
</dbReference>
<evidence type="ECO:0000313" key="11">
    <source>
        <dbReference type="Proteomes" id="UP000009375"/>
    </source>
</evidence>
<organism evidence="10 11">
    <name type="scientific">Candidatus Parvarchaeum acidiphilum ARMAN-4</name>
    <dbReference type="NCBI Taxonomy" id="662760"/>
    <lineage>
        <taxon>Archaea</taxon>
        <taxon>Candidatus Parvarchaeota</taxon>
        <taxon>Candidatus Parvarchaeum</taxon>
    </lineage>
</organism>
<keyword evidence="5" id="KW-0418">Kinase</keyword>
<evidence type="ECO:0000256" key="4">
    <source>
        <dbReference type="ARBA" id="ARBA00022741"/>
    </source>
</evidence>
<evidence type="ECO:0000256" key="1">
    <source>
        <dbReference type="ARBA" id="ARBA00012122"/>
    </source>
</evidence>
<evidence type="ECO:0000256" key="8">
    <source>
        <dbReference type="ARBA" id="ARBA00023277"/>
    </source>
</evidence>
<dbReference type="GO" id="GO:0005524">
    <property type="term" value="F:ATP binding"/>
    <property type="evidence" value="ECO:0007669"/>
    <property type="project" value="UniProtKB-KW"/>
</dbReference>
<evidence type="ECO:0000256" key="5">
    <source>
        <dbReference type="ARBA" id="ARBA00022777"/>
    </source>
</evidence>
<comment type="catalytic activity">
    <reaction evidence="9">
        <text>N-acetyl-D-glucosamine + ATP = N-acetyl-D-glucosamine 6-phosphate + ADP + H(+)</text>
        <dbReference type="Rhea" id="RHEA:17417"/>
        <dbReference type="ChEBI" id="CHEBI:15378"/>
        <dbReference type="ChEBI" id="CHEBI:30616"/>
        <dbReference type="ChEBI" id="CHEBI:57513"/>
        <dbReference type="ChEBI" id="CHEBI:456216"/>
        <dbReference type="ChEBI" id="CHEBI:506227"/>
        <dbReference type="EC" id="2.7.1.59"/>
    </reaction>
</comment>